<proteinExistence type="inferred from homology"/>
<feature type="region of interest" description="Disordered" evidence="12">
    <location>
        <begin position="68"/>
        <end position="92"/>
    </location>
</feature>
<feature type="region of interest" description="Disordered" evidence="12">
    <location>
        <begin position="1"/>
        <end position="33"/>
    </location>
</feature>
<dbReference type="RefSeq" id="WP_135010152.1">
    <property type="nucleotide sequence ID" value="NZ_JAYEXM010000004.1"/>
</dbReference>
<evidence type="ECO:0000313" key="14">
    <source>
        <dbReference type="EMBL" id="TFI02641.1"/>
    </source>
</evidence>
<evidence type="ECO:0000256" key="11">
    <source>
        <dbReference type="SAM" id="Coils"/>
    </source>
</evidence>
<evidence type="ECO:0000256" key="7">
    <source>
        <dbReference type="ARBA" id="ARBA00022825"/>
    </source>
</evidence>
<dbReference type="PANTHER" id="PTHR43806:SF11">
    <property type="entry name" value="CEREVISIN-RELATED"/>
    <property type="match status" value="1"/>
</dbReference>
<dbReference type="PROSITE" id="PS00137">
    <property type="entry name" value="SUBTILASE_HIS"/>
    <property type="match status" value="1"/>
</dbReference>
<protein>
    <submittedName>
        <fullName evidence="14">Subtilisin</fullName>
    </submittedName>
</protein>
<comment type="subcellular location">
    <subcellularLocation>
        <location evidence="1">Secreted</location>
    </subcellularLocation>
</comment>
<dbReference type="InterPro" id="IPR050131">
    <property type="entry name" value="Peptidase_S8_subtilisin-like"/>
</dbReference>
<feature type="coiled-coil region" evidence="11">
    <location>
        <begin position="135"/>
        <end position="162"/>
    </location>
</feature>
<accession>A0AAX2SFV3</accession>
<feature type="region of interest" description="Disordered" evidence="12">
    <location>
        <begin position="230"/>
        <end position="277"/>
    </location>
</feature>
<feature type="active site" description="Charge relay system" evidence="9">
    <location>
        <position position="455"/>
    </location>
</feature>
<evidence type="ECO:0000256" key="9">
    <source>
        <dbReference type="PROSITE-ProRule" id="PRU01240"/>
    </source>
</evidence>
<keyword evidence="15" id="KW-1185">Reference proteome</keyword>
<dbReference type="FunFam" id="3.40.50.200:FF:000022">
    <property type="entry name" value="Extracellular protease"/>
    <property type="match status" value="1"/>
</dbReference>
<dbReference type="InterPro" id="IPR023828">
    <property type="entry name" value="Peptidase_S8_Ser-AS"/>
</dbReference>
<dbReference type="InterPro" id="IPR034176">
    <property type="entry name" value="Peptidases_S8_13"/>
</dbReference>
<keyword evidence="7 9" id="KW-0720">Serine protease</keyword>
<dbReference type="GO" id="GO:0004252">
    <property type="term" value="F:serine-type endopeptidase activity"/>
    <property type="evidence" value="ECO:0007669"/>
    <property type="project" value="UniProtKB-UniRule"/>
</dbReference>
<evidence type="ECO:0000256" key="12">
    <source>
        <dbReference type="SAM" id="MobiDB-lite"/>
    </source>
</evidence>
<organism evidence="14 15">
    <name type="scientific">Kocuria rhizophila</name>
    <dbReference type="NCBI Taxonomy" id="72000"/>
    <lineage>
        <taxon>Bacteria</taxon>
        <taxon>Bacillati</taxon>
        <taxon>Actinomycetota</taxon>
        <taxon>Actinomycetes</taxon>
        <taxon>Micrococcales</taxon>
        <taxon>Micrococcaceae</taxon>
        <taxon>Kocuria</taxon>
    </lineage>
</organism>
<feature type="compositionally biased region" description="Polar residues" evidence="12">
    <location>
        <begin position="268"/>
        <end position="277"/>
    </location>
</feature>
<dbReference type="InterPro" id="IPR022398">
    <property type="entry name" value="Peptidase_S8_His-AS"/>
</dbReference>
<dbReference type="EMBL" id="SPNK01000002">
    <property type="protein sequence ID" value="TFI02641.1"/>
    <property type="molecule type" value="Genomic_DNA"/>
</dbReference>
<dbReference type="PRINTS" id="PR00723">
    <property type="entry name" value="SUBTILISIN"/>
</dbReference>
<dbReference type="InterPro" id="IPR013207">
    <property type="entry name" value="LGFP"/>
</dbReference>
<name>A0AAX2SFV3_KOCRH</name>
<feature type="domain" description="Peptidase S8/S53" evidence="13">
    <location>
        <begin position="211"/>
        <end position="491"/>
    </location>
</feature>
<feature type="active site" description="Charge relay system" evidence="9">
    <location>
        <position position="278"/>
    </location>
</feature>
<dbReference type="GO" id="GO:0005576">
    <property type="term" value="C:extracellular region"/>
    <property type="evidence" value="ECO:0007669"/>
    <property type="project" value="UniProtKB-SubCell"/>
</dbReference>
<keyword evidence="8" id="KW-0865">Zymogen</keyword>
<evidence type="ECO:0000256" key="4">
    <source>
        <dbReference type="ARBA" id="ARBA00022670"/>
    </source>
</evidence>
<gene>
    <name evidence="14" type="ORF">E4P33_03375</name>
</gene>
<evidence type="ECO:0000259" key="13">
    <source>
        <dbReference type="Pfam" id="PF00082"/>
    </source>
</evidence>
<dbReference type="PROSITE" id="PS00138">
    <property type="entry name" value="SUBTILASE_SER"/>
    <property type="match status" value="1"/>
</dbReference>
<keyword evidence="3" id="KW-0964">Secreted</keyword>
<dbReference type="SUPFAM" id="SSF52743">
    <property type="entry name" value="Subtilisin-like"/>
    <property type="match status" value="1"/>
</dbReference>
<dbReference type="Pfam" id="PF08310">
    <property type="entry name" value="LGFP"/>
    <property type="match status" value="2"/>
</dbReference>
<evidence type="ECO:0000256" key="8">
    <source>
        <dbReference type="ARBA" id="ARBA00023145"/>
    </source>
</evidence>
<dbReference type="Gene3D" id="3.40.50.200">
    <property type="entry name" value="Peptidase S8/S53 domain"/>
    <property type="match status" value="1"/>
</dbReference>
<dbReference type="PROSITE" id="PS00136">
    <property type="entry name" value="SUBTILASE_ASP"/>
    <property type="match status" value="1"/>
</dbReference>
<reference evidence="14 15" key="1">
    <citation type="submission" date="2019-03" db="EMBL/GenBank/DDBJ databases">
        <title>Genome Sequencing and Assembly of Various Microbes Isolated from Alder Root Nodule.</title>
        <authorList>
            <person name="Swanson E."/>
            <person name="Sevigny J.L."/>
            <person name="Pesce C."/>
            <person name="Davis I."/>
            <person name="Kleiner V."/>
            <person name="Tisa L."/>
        </authorList>
    </citation>
    <scope>NUCLEOTIDE SEQUENCE [LARGE SCALE GENOMIC DNA]</scope>
    <source>
        <strain evidence="14 15">4R-31</strain>
    </source>
</reference>
<sequence>MTSRHSRVRPERRVPPVTSHVPGASRAAKHGADAAASPFGVLGAAARRTVLPLAVTAALVLTAQPASAAPAAPASGPDSPTTTVPSDPPTESDRVIVKFKDTAAPEASKEQVVEAASEEALDGAKSPDVTQRVKTTVAQADVLELDRELDEAEQKELVAQIEADPAVEYAEADRLASTSWVPNDVYTNYQWSLWPHQGGVNFTQAWDMSRGNGQTIAVLDTGITSHGDLNGKVVPGRDFVSTTDLSRDGNQRDSNPRDEGDWSGAGECSQSARNSSWHGTHVAGLAAGQSNNGTGITGAAPGAKIQPVRVLGKCTNGWVSDIADAVAWSAGAPVAGEPANPNPATVINLSLNYPEQCGATMQNAINTAVNRRVPVVAAAGNSAINAGGTAPANCANTIVVGAADNNGNTASYSNTGAVVDVLAPGGTSQYPMLSTVNSGTRGPADATYGNMMGTSMATPLVSGTVALMKQRDPSITPARVEQILKSTASGRMGSLNLNPAAAVRAVAPAGGYTTSGGIGAKWRSTGGAAKWGNPVSSEADAANGGRYQEFSKNGRKTTIYWSSATGAHILENATLVGKKFISAGRERGYGYPSTDEIRISGGAYQVHRKGSAQTKVLWSPSTGAHAVKETGAIGKAWKRAGLERGWGWPATDEYTSNGVVHQRFSNGVTAHWTHQRGVWTTR</sequence>
<dbReference type="InterPro" id="IPR036852">
    <property type="entry name" value="Peptidase_S8/S53_dom_sf"/>
</dbReference>
<evidence type="ECO:0000256" key="3">
    <source>
        <dbReference type="ARBA" id="ARBA00022525"/>
    </source>
</evidence>
<dbReference type="PROSITE" id="PS51892">
    <property type="entry name" value="SUBTILASE"/>
    <property type="match status" value="1"/>
</dbReference>
<evidence type="ECO:0000256" key="2">
    <source>
        <dbReference type="ARBA" id="ARBA00011073"/>
    </source>
</evidence>
<dbReference type="Proteomes" id="UP000298017">
    <property type="component" value="Unassembled WGS sequence"/>
</dbReference>
<keyword evidence="4 9" id="KW-0645">Protease</keyword>
<comment type="similarity">
    <text evidence="2 9 10">Belongs to the peptidase S8 family.</text>
</comment>
<keyword evidence="5" id="KW-0732">Signal</keyword>
<comment type="caution">
    <text evidence="14">The sequence shown here is derived from an EMBL/GenBank/DDBJ whole genome shotgun (WGS) entry which is preliminary data.</text>
</comment>
<evidence type="ECO:0000256" key="1">
    <source>
        <dbReference type="ARBA" id="ARBA00004613"/>
    </source>
</evidence>
<feature type="compositionally biased region" description="Low complexity" evidence="12">
    <location>
        <begin position="68"/>
        <end position="85"/>
    </location>
</feature>
<dbReference type="AlphaFoldDB" id="A0AAX2SFV3"/>
<keyword evidence="11" id="KW-0175">Coiled coil</keyword>
<dbReference type="InterPro" id="IPR015500">
    <property type="entry name" value="Peptidase_S8_subtilisin-rel"/>
</dbReference>
<evidence type="ECO:0000256" key="5">
    <source>
        <dbReference type="ARBA" id="ARBA00022729"/>
    </source>
</evidence>
<feature type="active site" description="Charge relay system" evidence="9">
    <location>
        <position position="220"/>
    </location>
</feature>
<dbReference type="Pfam" id="PF00082">
    <property type="entry name" value="Peptidase_S8"/>
    <property type="match status" value="1"/>
</dbReference>
<dbReference type="InterPro" id="IPR023827">
    <property type="entry name" value="Peptidase_S8_Asp-AS"/>
</dbReference>
<evidence type="ECO:0000313" key="15">
    <source>
        <dbReference type="Proteomes" id="UP000298017"/>
    </source>
</evidence>
<dbReference type="CDD" id="cd07496">
    <property type="entry name" value="Peptidases_S8_13"/>
    <property type="match status" value="1"/>
</dbReference>
<dbReference type="GO" id="GO:0006508">
    <property type="term" value="P:proteolysis"/>
    <property type="evidence" value="ECO:0007669"/>
    <property type="project" value="UniProtKB-KW"/>
</dbReference>
<evidence type="ECO:0000256" key="10">
    <source>
        <dbReference type="RuleBase" id="RU003355"/>
    </source>
</evidence>
<feature type="compositionally biased region" description="Basic and acidic residues" evidence="12">
    <location>
        <begin position="245"/>
        <end position="260"/>
    </location>
</feature>
<keyword evidence="6 9" id="KW-0378">Hydrolase</keyword>
<dbReference type="PANTHER" id="PTHR43806">
    <property type="entry name" value="PEPTIDASE S8"/>
    <property type="match status" value="1"/>
</dbReference>
<evidence type="ECO:0000256" key="6">
    <source>
        <dbReference type="ARBA" id="ARBA00022801"/>
    </source>
</evidence>
<dbReference type="InterPro" id="IPR000209">
    <property type="entry name" value="Peptidase_S8/S53_dom"/>
</dbReference>